<evidence type="ECO:0000256" key="2">
    <source>
        <dbReference type="RuleBase" id="RU003860"/>
    </source>
</evidence>
<name>A0AAT9G428_9ENTR</name>
<dbReference type="Gene3D" id="3.30.300.90">
    <property type="entry name" value="BolA-like"/>
    <property type="match status" value="1"/>
</dbReference>
<dbReference type="GO" id="GO:0005829">
    <property type="term" value="C:cytosol"/>
    <property type="evidence" value="ECO:0007669"/>
    <property type="project" value="TreeGrafter"/>
</dbReference>
<dbReference type="EMBL" id="AP028961">
    <property type="protein sequence ID" value="BET44471.1"/>
    <property type="molecule type" value="Genomic_DNA"/>
</dbReference>
<gene>
    <name evidence="3" type="ORF">ACHINZ_1410</name>
</gene>
<protein>
    <submittedName>
        <fullName evidence="3">BolA family transcriptional regulator</fullName>
    </submittedName>
</protein>
<dbReference type="GO" id="GO:0006351">
    <property type="term" value="P:DNA-templated transcription"/>
    <property type="evidence" value="ECO:0007669"/>
    <property type="project" value="TreeGrafter"/>
</dbReference>
<reference evidence="3" key="1">
    <citation type="journal article" date="2023" name="Front. Microbiol.">
        <title>Genome analysis of Candidatus Aschnera chinzeii, the bacterial endosymbiont of the blood-sucking bat fly Penicillidia jenynsii (Insecta: Diptera: Nycteribiidae).</title>
        <authorList>
            <person name="Koga R."/>
            <person name="Moriyama M."/>
            <person name="Nozaki T."/>
            <person name="Fukatsu T."/>
        </authorList>
    </citation>
    <scope>NUCLEOTIDE SEQUENCE</scope>
    <source>
        <strain evidence="3">Kw-01</strain>
    </source>
</reference>
<dbReference type="InterPro" id="IPR036065">
    <property type="entry name" value="BolA-like_sf"/>
</dbReference>
<dbReference type="PANTHER" id="PTHR46229">
    <property type="entry name" value="BOLA TRANSCRIPTION REGULATOR"/>
    <property type="match status" value="1"/>
</dbReference>
<evidence type="ECO:0000313" key="3">
    <source>
        <dbReference type="EMBL" id="BET44471.1"/>
    </source>
</evidence>
<accession>A0AAT9G428</accession>
<comment type="similarity">
    <text evidence="1 2">Belongs to the BolA/IbaG family.</text>
</comment>
<dbReference type="AlphaFoldDB" id="A0AAT9G428"/>
<dbReference type="PIRSF" id="PIRSF003113">
    <property type="entry name" value="BolA"/>
    <property type="match status" value="1"/>
</dbReference>
<dbReference type="InterPro" id="IPR050961">
    <property type="entry name" value="BolA/IbaG_stress_morph_reg"/>
</dbReference>
<dbReference type="PANTHER" id="PTHR46229:SF2">
    <property type="entry name" value="BOLA-LIKE PROTEIN 1"/>
    <property type="match status" value="1"/>
</dbReference>
<dbReference type="InterPro" id="IPR002634">
    <property type="entry name" value="BolA"/>
</dbReference>
<organism evidence="3">
    <name type="scientific">Candidatus Aschnera chinzeii</name>
    <dbReference type="NCBI Taxonomy" id="1485666"/>
    <lineage>
        <taxon>Bacteria</taxon>
        <taxon>Pseudomonadati</taxon>
        <taxon>Pseudomonadota</taxon>
        <taxon>Gammaproteobacteria</taxon>
        <taxon>Enterobacterales</taxon>
        <taxon>Enterobacteriaceae</taxon>
        <taxon>Candidatus Aschnera</taxon>
    </lineage>
</organism>
<sequence length="110" mass="13132">MLKTNLLTIDEIIKKKIEKIFVPFYLSIINESNLHRFNNNNNSHYKIILVTDYFNSMPLIERHKKIYISLSNEMTHIIHALSIQAYTINEWKSNKNKKIYSTSYCHKSIK</sequence>
<evidence type="ECO:0000256" key="1">
    <source>
        <dbReference type="ARBA" id="ARBA00005578"/>
    </source>
</evidence>
<dbReference type="SUPFAM" id="SSF82657">
    <property type="entry name" value="BolA-like"/>
    <property type="match status" value="1"/>
</dbReference>
<dbReference type="Pfam" id="PF01722">
    <property type="entry name" value="BolA"/>
    <property type="match status" value="1"/>
</dbReference>
<reference evidence="3" key="2">
    <citation type="submission" date="2023-10" db="EMBL/GenBank/DDBJ databases">
        <authorList>
            <person name="Koga R."/>
            <person name="Fukatsu T."/>
        </authorList>
    </citation>
    <scope>NUCLEOTIDE SEQUENCE</scope>
    <source>
        <strain evidence="3">Kw-01</strain>
    </source>
</reference>
<proteinExistence type="inferred from homology"/>